<gene>
    <name evidence="5" type="ORF">Syun_016394</name>
</gene>
<evidence type="ECO:0000259" key="4">
    <source>
        <dbReference type="PROSITE" id="PS50102"/>
    </source>
</evidence>
<keyword evidence="2 3" id="KW-0694">RNA-binding</keyword>
<evidence type="ECO:0000313" key="5">
    <source>
        <dbReference type="EMBL" id="KAK9127597.1"/>
    </source>
</evidence>
<keyword evidence="1" id="KW-0677">Repeat</keyword>
<dbReference type="InterPro" id="IPR000504">
    <property type="entry name" value="RRM_dom"/>
</dbReference>
<dbReference type="GO" id="GO:0003723">
    <property type="term" value="F:RNA binding"/>
    <property type="evidence" value="ECO:0007669"/>
    <property type="project" value="UniProtKB-UniRule"/>
</dbReference>
<accession>A0AAP0P1C8</accession>
<keyword evidence="6" id="KW-1185">Reference proteome</keyword>
<sequence>MSVFFRKDSKVFVKNVSDDVELKEKFSKFGKVTSAKIMRDETGASNEFTFVCFSNPEEAYKAVSYFNDSDNKSQHWRKLDKLLTEG</sequence>
<proteinExistence type="predicted"/>
<evidence type="ECO:0000256" key="1">
    <source>
        <dbReference type="ARBA" id="ARBA00022737"/>
    </source>
</evidence>
<dbReference type="PROSITE" id="PS50102">
    <property type="entry name" value="RRM"/>
    <property type="match status" value="1"/>
</dbReference>
<dbReference type="SUPFAM" id="SSF54928">
    <property type="entry name" value="RNA-binding domain, RBD"/>
    <property type="match status" value="1"/>
</dbReference>
<dbReference type="PANTHER" id="PTHR24012">
    <property type="entry name" value="RNA BINDING PROTEIN"/>
    <property type="match status" value="1"/>
</dbReference>
<protein>
    <recommendedName>
        <fullName evidence="4">RRM domain-containing protein</fullName>
    </recommendedName>
</protein>
<dbReference type="Gene3D" id="3.30.70.330">
    <property type="match status" value="1"/>
</dbReference>
<dbReference type="SMART" id="SM00360">
    <property type="entry name" value="RRM"/>
    <property type="match status" value="1"/>
</dbReference>
<dbReference type="EMBL" id="JBBNAF010000007">
    <property type="protein sequence ID" value="KAK9127597.1"/>
    <property type="molecule type" value="Genomic_DNA"/>
</dbReference>
<evidence type="ECO:0000313" key="6">
    <source>
        <dbReference type="Proteomes" id="UP001420932"/>
    </source>
</evidence>
<dbReference type="InterPro" id="IPR012677">
    <property type="entry name" value="Nucleotide-bd_a/b_plait_sf"/>
</dbReference>
<feature type="domain" description="RRM" evidence="4">
    <location>
        <begin position="9"/>
        <end position="86"/>
    </location>
</feature>
<evidence type="ECO:0000256" key="3">
    <source>
        <dbReference type="PROSITE-ProRule" id="PRU00176"/>
    </source>
</evidence>
<name>A0AAP0P1C8_9MAGN</name>
<evidence type="ECO:0000256" key="2">
    <source>
        <dbReference type="ARBA" id="ARBA00022884"/>
    </source>
</evidence>
<dbReference type="AlphaFoldDB" id="A0AAP0P1C8"/>
<dbReference type="Proteomes" id="UP001420932">
    <property type="component" value="Unassembled WGS sequence"/>
</dbReference>
<reference evidence="5 6" key="1">
    <citation type="submission" date="2024-01" db="EMBL/GenBank/DDBJ databases">
        <title>Genome assemblies of Stephania.</title>
        <authorList>
            <person name="Yang L."/>
        </authorList>
    </citation>
    <scope>NUCLEOTIDE SEQUENCE [LARGE SCALE GENOMIC DNA]</scope>
    <source>
        <strain evidence="5">YNDBR</strain>
        <tissue evidence="5">Leaf</tissue>
    </source>
</reference>
<comment type="caution">
    <text evidence="5">The sequence shown here is derived from an EMBL/GenBank/DDBJ whole genome shotgun (WGS) entry which is preliminary data.</text>
</comment>
<dbReference type="Pfam" id="PF00076">
    <property type="entry name" value="RRM_1"/>
    <property type="match status" value="1"/>
</dbReference>
<organism evidence="5 6">
    <name type="scientific">Stephania yunnanensis</name>
    <dbReference type="NCBI Taxonomy" id="152371"/>
    <lineage>
        <taxon>Eukaryota</taxon>
        <taxon>Viridiplantae</taxon>
        <taxon>Streptophyta</taxon>
        <taxon>Embryophyta</taxon>
        <taxon>Tracheophyta</taxon>
        <taxon>Spermatophyta</taxon>
        <taxon>Magnoliopsida</taxon>
        <taxon>Ranunculales</taxon>
        <taxon>Menispermaceae</taxon>
        <taxon>Menispermoideae</taxon>
        <taxon>Cissampelideae</taxon>
        <taxon>Stephania</taxon>
    </lineage>
</organism>
<dbReference type="InterPro" id="IPR035979">
    <property type="entry name" value="RBD_domain_sf"/>
</dbReference>